<name>A0AAT9LEN2_9FIRM</name>
<dbReference type="EMBL" id="CP062796">
    <property type="protein sequence ID" value="QUL99492.1"/>
    <property type="molecule type" value="Genomic_DNA"/>
</dbReference>
<dbReference type="GO" id="GO:0005524">
    <property type="term" value="F:ATP binding"/>
    <property type="evidence" value="ECO:0007669"/>
    <property type="project" value="UniProtKB-KW"/>
</dbReference>
<comment type="similarity">
    <text evidence="1">Belongs to the ABC transporter superfamily.</text>
</comment>
<evidence type="ECO:0000256" key="1">
    <source>
        <dbReference type="ARBA" id="ARBA00005417"/>
    </source>
</evidence>
<dbReference type="Pfam" id="PF00005">
    <property type="entry name" value="ABC_tran"/>
    <property type="match status" value="1"/>
</dbReference>
<protein>
    <submittedName>
        <fullName evidence="4">ABC transporter ATP-binding protein</fullName>
    </submittedName>
</protein>
<dbReference type="KEGG" id="fcz:IMF26_05500"/>
<dbReference type="PANTHER" id="PTHR42734">
    <property type="entry name" value="METAL TRANSPORT SYSTEM ATP-BINDING PROTEIN TM_0124-RELATED"/>
    <property type="match status" value="1"/>
</dbReference>
<feature type="domain" description="ABC transporter" evidence="3">
    <location>
        <begin position="17"/>
        <end position="50"/>
    </location>
</feature>
<evidence type="ECO:0000313" key="4">
    <source>
        <dbReference type="EMBL" id="QUL99492.1"/>
    </source>
</evidence>
<reference evidence="4" key="2">
    <citation type="journal article" date="2023" name="Biology">
        <title>Prokaryotic Life Associated with Coal-Fire Gas Vents Revealed by Metagenomics.</title>
        <authorList>
            <person name="Kadnikov V.V."/>
            <person name="Mardanov A.V."/>
            <person name="Beletsky A.V."/>
            <person name="Karnachuk O.V."/>
            <person name="Ravin N.V."/>
        </authorList>
    </citation>
    <scope>NUCLEOTIDE SEQUENCE</scope>
    <source>
        <strain evidence="4">Bu02</strain>
    </source>
</reference>
<keyword evidence="2" id="KW-0813">Transport</keyword>
<dbReference type="Gene3D" id="3.40.50.300">
    <property type="entry name" value="P-loop containing nucleotide triphosphate hydrolases"/>
    <property type="match status" value="1"/>
</dbReference>
<keyword evidence="4" id="KW-0547">Nucleotide-binding</keyword>
<dbReference type="SUPFAM" id="SSF52540">
    <property type="entry name" value="P-loop containing nucleoside triphosphate hydrolases"/>
    <property type="match status" value="1"/>
</dbReference>
<dbReference type="InterPro" id="IPR027417">
    <property type="entry name" value="P-loop_NTPase"/>
</dbReference>
<evidence type="ECO:0000259" key="3">
    <source>
        <dbReference type="Pfam" id="PF00005"/>
    </source>
</evidence>
<dbReference type="AlphaFoldDB" id="A0AAT9LEN2"/>
<keyword evidence="4" id="KW-0067">ATP-binding</keyword>
<dbReference type="PANTHER" id="PTHR42734:SF5">
    <property type="entry name" value="IRON TRANSPORT SYSTEM ATP-BINDING PROTEIN HI_0361-RELATED"/>
    <property type="match status" value="1"/>
</dbReference>
<accession>A0AAT9LEN2</accession>
<sequence>MLRISNLSISFQGNPVLRNINATLSAGSRTGIVGPNGCGKTTLLKAIVGSAGRDVHLREASYPDSHRKD</sequence>
<dbReference type="InterPro" id="IPR003439">
    <property type="entry name" value="ABC_transporter-like_ATP-bd"/>
</dbReference>
<evidence type="ECO:0000256" key="2">
    <source>
        <dbReference type="ARBA" id="ARBA00022448"/>
    </source>
</evidence>
<reference evidence="4" key="1">
    <citation type="submission" date="2020-10" db="EMBL/GenBank/DDBJ databases">
        <authorList>
            <person name="Kadnikov V."/>
            <person name="Beletsky A.V."/>
            <person name="Mardanov A.V."/>
            <person name="Karnachuk O.V."/>
            <person name="Ravin N.V."/>
        </authorList>
    </citation>
    <scope>NUCLEOTIDE SEQUENCE</scope>
    <source>
        <strain evidence="4">Bu02</strain>
    </source>
</reference>
<organism evidence="4">
    <name type="scientific">Candidatus Fermentithermobacillus carboniphilus</name>
    <dbReference type="NCBI Taxonomy" id="3085328"/>
    <lineage>
        <taxon>Bacteria</taxon>
        <taxon>Bacillati</taxon>
        <taxon>Bacillota</taxon>
        <taxon>Candidatus Fermentithermobacillia</taxon>
        <taxon>Candidatus Fermentithermobacillales</taxon>
        <taxon>Candidatus Fermentithermobacillaceae</taxon>
        <taxon>Candidatus Fermentithermobacillus</taxon>
    </lineage>
</organism>
<proteinExistence type="inferred from homology"/>
<gene>
    <name evidence="4" type="ORF">IMF26_05500</name>
</gene>
<dbReference type="InterPro" id="IPR050153">
    <property type="entry name" value="Metal_Ion_Import_ABC"/>
</dbReference>
<dbReference type="GO" id="GO:0016887">
    <property type="term" value="F:ATP hydrolysis activity"/>
    <property type="evidence" value="ECO:0007669"/>
    <property type="project" value="InterPro"/>
</dbReference>